<protein>
    <submittedName>
        <fullName evidence="1">Uncharacterized protein</fullName>
    </submittedName>
</protein>
<comment type="caution">
    <text evidence="1">The sequence shown here is derived from an EMBL/GenBank/DDBJ whole genome shotgun (WGS) entry which is preliminary data.</text>
</comment>
<organism evidence="1 2">
    <name type="scientific">Corchorus capsularis</name>
    <name type="common">Jute</name>
    <dbReference type="NCBI Taxonomy" id="210143"/>
    <lineage>
        <taxon>Eukaryota</taxon>
        <taxon>Viridiplantae</taxon>
        <taxon>Streptophyta</taxon>
        <taxon>Embryophyta</taxon>
        <taxon>Tracheophyta</taxon>
        <taxon>Spermatophyta</taxon>
        <taxon>Magnoliopsida</taxon>
        <taxon>eudicotyledons</taxon>
        <taxon>Gunneridae</taxon>
        <taxon>Pentapetalae</taxon>
        <taxon>rosids</taxon>
        <taxon>malvids</taxon>
        <taxon>Malvales</taxon>
        <taxon>Malvaceae</taxon>
        <taxon>Grewioideae</taxon>
        <taxon>Apeibeae</taxon>
        <taxon>Corchorus</taxon>
    </lineage>
</organism>
<name>A0A1R3I6N4_COCAP</name>
<sequence>MATYIADDDYDCLLVLIALIGRRPGTLIDQLT</sequence>
<evidence type="ECO:0000313" key="1">
    <source>
        <dbReference type="EMBL" id="OMO78220.1"/>
    </source>
</evidence>
<dbReference type="Gramene" id="OMO78220">
    <property type="protein sequence ID" value="OMO78220"/>
    <property type="gene ID" value="CCACVL1_14570"/>
</dbReference>
<accession>A0A1R3I6N4</accession>
<dbReference type="AlphaFoldDB" id="A0A1R3I6N4"/>
<proteinExistence type="predicted"/>
<dbReference type="EMBL" id="AWWV01010597">
    <property type="protein sequence ID" value="OMO78220.1"/>
    <property type="molecule type" value="Genomic_DNA"/>
</dbReference>
<keyword evidence="2" id="KW-1185">Reference proteome</keyword>
<evidence type="ECO:0000313" key="2">
    <source>
        <dbReference type="Proteomes" id="UP000188268"/>
    </source>
</evidence>
<dbReference type="Proteomes" id="UP000188268">
    <property type="component" value="Unassembled WGS sequence"/>
</dbReference>
<reference evidence="1 2" key="1">
    <citation type="submission" date="2013-09" db="EMBL/GenBank/DDBJ databases">
        <title>Corchorus capsularis genome sequencing.</title>
        <authorList>
            <person name="Alam M."/>
            <person name="Haque M.S."/>
            <person name="Islam M.S."/>
            <person name="Emdad E.M."/>
            <person name="Islam M.M."/>
            <person name="Ahmed B."/>
            <person name="Halim A."/>
            <person name="Hossen Q.M.M."/>
            <person name="Hossain M.Z."/>
            <person name="Ahmed R."/>
            <person name="Khan M.M."/>
            <person name="Islam R."/>
            <person name="Rashid M.M."/>
            <person name="Khan S.A."/>
            <person name="Rahman M.S."/>
            <person name="Alam M."/>
        </authorList>
    </citation>
    <scope>NUCLEOTIDE SEQUENCE [LARGE SCALE GENOMIC DNA]</scope>
    <source>
        <strain evidence="2">cv. CVL-1</strain>
        <tissue evidence="1">Whole seedling</tissue>
    </source>
</reference>
<feature type="non-terminal residue" evidence="1">
    <location>
        <position position="32"/>
    </location>
</feature>
<gene>
    <name evidence="1" type="ORF">CCACVL1_14570</name>
</gene>